<dbReference type="GO" id="GO:0022900">
    <property type="term" value="P:electron transport chain"/>
    <property type="evidence" value="ECO:0007669"/>
    <property type="project" value="InterPro"/>
</dbReference>
<evidence type="ECO:0000313" key="5">
    <source>
        <dbReference type="Proteomes" id="UP000319828"/>
    </source>
</evidence>
<evidence type="ECO:0000313" key="4">
    <source>
        <dbReference type="EMBL" id="TVO36806.1"/>
    </source>
</evidence>
<dbReference type="Proteomes" id="UP000319828">
    <property type="component" value="Unassembled WGS sequence"/>
</dbReference>
<evidence type="ECO:0000256" key="1">
    <source>
        <dbReference type="ARBA" id="ARBA00005523"/>
    </source>
</evidence>
<dbReference type="Gene3D" id="1.20.120.10">
    <property type="entry name" value="Cytochrome c/b562"/>
    <property type="match status" value="1"/>
</dbReference>
<dbReference type="OrthoDB" id="5917034at2"/>
<dbReference type="GO" id="GO:0042597">
    <property type="term" value="C:periplasmic space"/>
    <property type="evidence" value="ECO:0007669"/>
    <property type="project" value="InterPro"/>
</dbReference>
<organism evidence="4 5">
    <name type="scientific">Vibrio algivorus</name>
    <dbReference type="NCBI Taxonomy" id="1667024"/>
    <lineage>
        <taxon>Bacteria</taxon>
        <taxon>Pseudomonadati</taxon>
        <taxon>Pseudomonadota</taxon>
        <taxon>Gammaproteobacteria</taxon>
        <taxon>Vibrionales</taxon>
        <taxon>Vibrionaceae</taxon>
        <taxon>Vibrio</taxon>
    </lineage>
</organism>
<feature type="signal peptide" evidence="3">
    <location>
        <begin position="1"/>
        <end position="18"/>
    </location>
</feature>
<dbReference type="GO" id="GO:0005506">
    <property type="term" value="F:iron ion binding"/>
    <property type="evidence" value="ECO:0007669"/>
    <property type="project" value="InterPro"/>
</dbReference>
<dbReference type="InterPro" id="IPR009155">
    <property type="entry name" value="Cyt_b562"/>
</dbReference>
<comment type="similarity">
    <text evidence="1">Belongs to the cytochrome b562 family.</text>
</comment>
<evidence type="ECO:0000256" key="2">
    <source>
        <dbReference type="ARBA" id="ARBA00022729"/>
    </source>
</evidence>
<dbReference type="EMBL" id="VMKJ01000013">
    <property type="protein sequence ID" value="TVO36806.1"/>
    <property type="molecule type" value="Genomic_DNA"/>
</dbReference>
<evidence type="ECO:0000256" key="3">
    <source>
        <dbReference type="SAM" id="SignalP"/>
    </source>
</evidence>
<proteinExistence type="inferred from homology"/>
<name>A0A557P820_9VIBR</name>
<dbReference type="GO" id="GO:0020037">
    <property type="term" value="F:heme binding"/>
    <property type="evidence" value="ECO:0007669"/>
    <property type="project" value="InterPro"/>
</dbReference>
<accession>A0A557P820</accession>
<dbReference type="GO" id="GO:0009055">
    <property type="term" value="F:electron transfer activity"/>
    <property type="evidence" value="ECO:0007669"/>
    <property type="project" value="InterPro"/>
</dbReference>
<dbReference type="SUPFAM" id="SSF47175">
    <property type="entry name" value="Cytochromes"/>
    <property type="match status" value="1"/>
</dbReference>
<dbReference type="AlphaFoldDB" id="A0A557P820"/>
<feature type="chain" id="PRO_5022227659" evidence="3">
    <location>
        <begin position="19"/>
        <end position="127"/>
    </location>
</feature>
<reference evidence="4 5" key="1">
    <citation type="submission" date="2019-07" db="EMBL/GenBank/DDBJ databases">
        <title>The draft genome sequence of Vibrio algivorus M1486.</title>
        <authorList>
            <person name="Meng X."/>
        </authorList>
    </citation>
    <scope>NUCLEOTIDE SEQUENCE [LARGE SCALE GENOMIC DNA]</scope>
    <source>
        <strain evidence="4 5">M1486</strain>
    </source>
</reference>
<comment type="caution">
    <text evidence="4">The sequence shown here is derived from an EMBL/GenBank/DDBJ whole genome shotgun (WGS) entry which is preliminary data.</text>
</comment>
<protein>
    <submittedName>
        <fullName evidence="4">Cytochrome b562 family protein</fullName>
    </submittedName>
</protein>
<dbReference type="InterPro" id="IPR010980">
    <property type="entry name" value="Cyt_c/b562"/>
</dbReference>
<dbReference type="Pfam" id="PF07361">
    <property type="entry name" value="Cytochrom_B562"/>
    <property type="match status" value="1"/>
</dbReference>
<sequence>MKKLIPFIALLLTANVYASGIDLKATMKEMKIEFNHAAKAQNIDEMKAPVEKLTALVNQAKQGTYSPEKQQLYLEGFNKLTTTLDSVKTYLDAGEFEQAKEELRQVDDLRVEYHDKRNPSIWSKLFG</sequence>
<gene>
    <name evidence="4" type="ORF">FOF44_08395</name>
</gene>
<dbReference type="RefSeq" id="WP_144388058.1">
    <property type="nucleotide sequence ID" value="NZ_CANNCB010000019.1"/>
</dbReference>
<keyword evidence="2 3" id="KW-0732">Signal</keyword>